<name>A0A3D8Q2K6_9BACI</name>
<dbReference type="InterPro" id="IPR013653">
    <property type="entry name" value="GCN5-like_dom"/>
</dbReference>
<dbReference type="AlphaFoldDB" id="A0A3D8Q2K6"/>
<evidence type="ECO:0000259" key="1">
    <source>
        <dbReference type="PROSITE" id="PS51186"/>
    </source>
</evidence>
<dbReference type="Pfam" id="PF08445">
    <property type="entry name" value="FR47"/>
    <property type="match status" value="1"/>
</dbReference>
<evidence type="ECO:0000313" key="3">
    <source>
        <dbReference type="Proteomes" id="UP000257143"/>
    </source>
</evidence>
<sequence length="279" mass="31322">MKVLFTTSVSDYKEKVESLLLKKESCNNLLLGLLGNLKEDKTDFYLGHVEKNGEIIYAFMQTPPHNWILADVENVEKAVFKEITSFIYENGLNVPGVIGPDSFVESFISKYESLSGKSASLEMNELIYQLDQVQVKLADNGRLVQASNEDYPLIKNWIVQFGIEAKVPITDQKASLLARSYLDNESIYLWKVEDQAVSMANKSRQTKHGATINAVFTPDEFKRNGYATNAVAALSQKILDDGLKFCSLYTDRGNPTSNSIYKKIGYKQVGTAIVYHFDA</sequence>
<organism evidence="2 3">
    <name type="scientific">Oceanobacillus arenosus</name>
    <dbReference type="NCBI Taxonomy" id="1229153"/>
    <lineage>
        <taxon>Bacteria</taxon>
        <taxon>Bacillati</taxon>
        <taxon>Bacillota</taxon>
        <taxon>Bacilli</taxon>
        <taxon>Bacillales</taxon>
        <taxon>Bacillaceae</taxon>
        <taxon>Oceanobacillus</taxon>
    </lineage>
</organism>
<dbReference type="Proteomes" id="UP000257143">
    <property type="component" value="Unassembled WGS sequence"/>
</dbReference>
<reference evidence="3" key="1">
    <citation type="submission" date="2017-11" db="EMBL/GenBank/DDBJ databases">
        <authorList>
            <person name="Zhu W."/>
        </authorList>
    </citation>
    <scope>NUCLEOTIDE SEQUENCE [LARGE SCALE GENOMIC DNA]</scope>
    <source>
        <strain evidence="3">CAU 1183</strain>
    </source>
</reference>
<gene>
    <name evidence="2" type="ORF">CWR48_01090</name>
</gene>
<dbReference type="SUPFAM" id="SSF55729">
    <property type="entry name" value="Acyl-CoA N-acyltransferases (Nat)"/>
    <property type="match status" value="1"/>
</dbReference>
<dbReference type="Gene3D" id="3.40.630.30">
    <property type="match status" value="1"/>
</dbReference>
<dbReference type="InterPro" id="IPR000182">
    <property type="entry name" value="GNAT_dom"/>
</dbReference>
<protein>
    <submittedName>
        <fullName evidence="2">GNAT family N-acetyltransferase</fullName>
    </submittedName>
</protein>
<dbReference type="GO" id="GO:0016747">
    <property type="term" value="F:acyltransferase activity, transferring groups other than amino-acyl groups"/>
    <property type="evidence" value="ECO:0007669"/>
    <property type="project" value="InterPro"/>
</dbReference>
<feature type="domain" description="N-acetyltransferase" evidence="1">
    <location>
        <begin position="141"/>
        <end position="279"/>
    </location>
</feature>
<dbReference type="PROSITE" id="PS51186">
    <property type="entry name" value="GNAT"/>
    <property type="match status" value="1"/>
</dbReference>
<comment type="caution">
    <text evidence="2">The sequence shown here is derived from an EMBL/GenBank/DDBJ whole genome shotgun (WGS) entry which is preliminary data.</text>
</comment>
<dbReference type="RefSeq" id="WP_115771190.1">
    <property type="nucleotide sequence ID" value="NZ_PIOC01000001.1"/>
</dbReference>
<accession>A0A3D8Q2K6</accession>
<keyword evidence="2" id="KW-0808">Transferase</keyword>
<dbReference type="OrthoDB" id="3174529at2"/>
<evidence type="ECO:0000313" key="2">
    <source>
        <dbReference type="EMBL" id="RDW22332.1"/>
    </source>
</evidence>
<dbReference type="EMBL" id="PIOC01000001">
    <property type="protein sequence ID" value="RDW22332.1"/>
    <property type="molecule type" value="Genomic_DNA"/>
</dbReference>
<proteinExistence type="predicted"/>
<dbReference type="InterPro" id="IPR016181">
    <property type="entry name" value="Acyl_CoA_acyltransferase"/>
</dbReference>
<keyword evidence="3" id="KW-1185">Reference proteome</keyword>